<dbReference type="Pfam" id="PF06159">
    <property type="entry name" value="TRAPPC13_N"/>
    <property type="match status" value="1"/>
</dbReference>
<dbReference type="Pfam" id="PF23643">
    <property type="entry name" value="TRAPPC13_C"/>
    <property type="match status" value="1"/>
</dbReference>
<evidence type="ECO:0000259" key="2">
    <source>
        <dbReference type="Pfam" id="PF06159"/>
    </source>
</evidence>
<dbReference type="PANTHER" id="PTHR13134:SF3">
    <property type="entry name" value="TRAFFICKING PROTEIN PARTICLE COMPLEX SUBUNIT 13"/>
    <property type="match status" value="1"/>
</dbReference>
<keyword evidence="5" id="KW-1185">Reference proteome</keyword>
<evidence type="ECO:0000313" key="4">
    <source>
        <dbReference type="EMBL" id="KAL3817736.1"/>
    </source>
</evidence>
<accession>A0ABD3RZY3</accession>
<organism evidence="4 5">
    <name type="scientific">Cyclostephanos tholiformis</name>
    <dbReference type="NCBI Taxonomy" id="382380"/>
    <lineage>
        <taxon>Eukaryota</taxon>
        <taxon>Sar</taxon>
        <taxon>Stramenopiles</taxon>
        <taxon>Ochrophyta</taxon>
        <taxon>Bacillariophyta</taxon>
        <taxon>Coscinodiscophyceae</taxon>
        <taxon>Thalassiosirophycidae</taxon>
        <taxon>Stephanodiscales</taxon>
        <taxon>Stephanodiscaceae</taxon>
        <taxon>Cyclostephanos</taxon>
    </lineage>
</organism>
<dbReference type="EMBL" id="JALLPB020000093">
    <property type="protein sequence ID" value="KAL3817736.1"/>
    <property type="molecule type" value="Genomic_DNA"/>
</dbReference>
<reference evidence="4 5" key="1">
    <citation type="submission" date="2024-10" db="EMBL/GenBank/DDBJ databases">
        <title>Updated reference genomes for cyclostephanoid diatoms.</title>
        <authorList>
            <person name="Roberts W.R."/>
            <person name="Alverson A.J."/>
        </authorList>
    </citation>
    <scope>NUCLEOTIDE SEQUENCE [LARGE SCALE GENOMIC DNA]</scope>
    <source>
        <strain evidence="4 5">AJA228-03</strain>
    </source>
</reference>
<gene>
    <name evidence="4" type="ORF">ACHAXA_010956</name>
</gene>
<dbReference type="InterPro" id="IPR055427">
    <property type="entry name" value="TRAPPC13_N"/>
</dbReference>
<evidence type="ECO:0000259" key="3">
    <source>
        <dbReference type="Pfam" id="PF23643"/>
    </source>
</evidence>
<dbReference type="PANTHER" id="PTHR13134">
    <property type="entry name" value="TRAFFICKING PROTEIN PARTICLE COMPLEX SUBUNIT 13"/>
    <property type="match status" value="1"/>
</dbReference>
<dbReference type="InterPro" id="IPR055428">
    <property type="entry name" value="TRAPPC13_C"/>
</dbReference>
<sequence>MTSPITSNIDRAIDPLAEGPSRIQKRVASITPLAMDDIAPSAVPTLKVMRLQAPQLGQSSTGSLLSLNHLLSSTLLLPDSFGVIHVGETFSAYLGILNPSAEMSVRGLTVCSQLQTPSRRIALPSRLDNTPCDIDPKRGVDAVVSRRLDESGPHILRVEVGYISNGPKSLRKFYRFNVTAPLSIAETVTRGGDAMCLVSITIENIMEKHVGGGGVNIISVGFEATDGLIAEQISLPKEDGNERGQTSAVQLYDTCGRLEPGECYRYLFCVKAESEQAALRGIACYDDLGRFVLTYHKAMGELGLVYSNVVVCPPTTFLSQENGANDRKFVVHRSGLSADVAAASAHRTTAGQRNDDGSLDETLPVTVEPIDPPSTMTLSVPTKVTLLIVNHSSKSMNLQLQMRLSDMTGVVVCGPSFISLGEVPSAGGSCAIDVRLVALVAGLFSVEGCFIVDLSTGMELQQPALFDVFVNIPDEVEEKKHQR</sequence>
<feature type="domain" description="Trafficking protein particle complex subunit 13 N-terminal" evidence="2">
    <location>
        <begin position="45"/>
        <end position="178"/>
    </location>
</feature>
<dbReference type="AlphaFoldDB" id="A0ABD3RZY3"/>
<evidence type="ECO:0008006" key="6">
    <source>
        <dbReference type="Google" id="ProtNLM"/>
    </source>
</evidence>
<dbReference type="InterPro" id="IPR010378">
    <property type="entry name" value="TRAPPC13"/>
</dbReference>
<name>A0ABD3RZY3_9STRA</name>
<dbReference type="Proteomes" id="UP001530377">
    <property type="component" value="Unassembled WGS sequence"/>
</dbReference>
<feature type="domain" description="Trafficking protein particle complex subunit 13 C-terminal" evidence="3">
    <location>
        <begin position="373"/>
        <end position="470"/>
    </location>
</feature>
<protein>
    <recommendedName>
        <fullName evidence="6">Trafficking protein particle complex subunit 13</fullName>
    </recommendedName>
</protein>
<evidence type="ECO:0000313" key="5">
    <source>
        <dbReference type="Proteomes" id="UP001530377"/>
    </source>
</evidence>
<comment type="caution">
    <text evidence="4">The sequence shown here is derived from an EMBL/GenBank/DDBJ whole genome shotgun (WGS) entry which is preliminary data.</text>
</comment>
<comment type="similarity">
    <text evidence="1">Belongs to the TRAPPC13 family.</text>
</comment>
<evidence type="ECO:0000256" key="1">
    <source>
        <dbReference type="ARBA" id="ARBA00010785"/>
    </source>
</evidence>
<proteinExistence type="inferred from homology"/>